<dbReference type="GeneTree" id="ENSGT00940000158297"/>
<dbReference type="SMART" id="SM00064">
    <property type="entry name" value="FYVE"/>
    <property type="match status" value="1"/>
</dbReference>
<dbReference type="Pfam" id="PF01363">
    <property type="entry name" value="FYVE"/>
    <property type="match status" value="1"/>
</dbReference>
<dbReference type="SUPFAM" id="SSF48464">
    <property type="entry name" value="ENTH/VHS domain"/>
    <property type="match status" value="1"/>
</dbReference>
<dbReference type="PANTHER" id="PTHR46275">
    <property type="entry name" value="HEPATOCYTE GROWTH FACTOR-REGULATED TYROSINE KINASE SUBSTRATE"/>
    <property type="match status" value="1"/>
</dbReference>
<dbReference type="GO" id="GO:0031901">
    <property type="term" value="C:early endosome membrane"/>
    <property type="evidence" value="ECO:0007669"/>
    <property type="project" value="UniProtKB-SubCell"/>
</dbReference>
<proteinExistence type="predicted"/>
<reference evidence="14" key="2">
    <citation type="submission" date="2025-09" db="UniProtKB">
        <authorList>
            <consortium name="Ensembl"/>
        </authorList>
    </citation>
    <scope>IDENTIFICATION</scope>
</reference>
<evidence type="ECO:0000313" key="14">
    <source>
        <dbReference type="Ensembl" id="ENSEBUP00000021983.1"/>
    </source>
</evidence>
<keyword evidence="5" id="KW-0597">Phosphoprotein</keyword>
<dbReference type="Gene3D" id="1.20.5.1940">
    <property type="match status" value="1"/>
</dbReference>
<evidence type="ECO:0000259" key="13">
    <source>
        <dbReference type="PROSITE" id="PS50179"/>
    </source>
</evidence>
<feature type="compositionally biased region" description="Polar residues" evidence="11">
    <location>
        <begin position="560"/>
        <end position="577"/>
    </location>
</feature>
<dbReference type="SMART" id="SM00288">
    <property type="entry name" value="VHS"/>
    <property type="match status" value="1"/>
</dbReference>
<keyword evidence="10" id="KW-0175">Coiled coil</keyword>
<dbReference type="GO" id="GO:0035091">
    <property type="term" value="F:phosphatidylinositol binding"/>
    <property type="evidence" value="ECO:0007669"/>
    <property type="project" value="InterPro"/>
</dbReference>
<evidence type="ECO:0000256" key="6">
    <source>
        <dbReference type="ARBA" id="ARBA00022723"/>
    </source>
</evidence>
<dbReference type="Pfam" id="PF00790">
    <property type="entry name" value="VHS"/>
    <property type="match status" value="1"/>
</dbReference>
<sequence>MFRQNVSFEKLLDKATSQLLLDTDWDTILQICDSIRQGDMLPKNAVASIKKRVMDKNPHVSKYSLQVLESVVKNCGQLVHDEIATKQNMEELKDLCKQQSDPVKSQLLGLIQAWSHAFRNEPRYRVVQDTYQIMKMEGFTFPELKESDAMFAADKAPEWVDAESCHRCRVLFSMTTRKHHCRACGQIFCSRCSSRASSIPKFGIEREVRVCEPCFEQLNKKDVKAAAAAAAAAAEGELPPEYISSSLAQQAQVPPKKDETAIQEEEELQLALALSQSEAEEKERKKHKTPSYNRSSSPVSTSAPPASSLYSTPAISSAPSAEEHDKELAIYMNRSFWEKKQEEAARPSPTPSAPAPAIDSGTDGQITAIKVAECYQNGESEENNEQFLQTLRNAVATFSNRMRSDHARGRCITNDTAVQSLFQTIGNMQPQLLQLLNALDEKRLYFESLQDKLGQIRDARAALNALREDHREKLERAAQEAEHQRQLQLAHKLQVMRQKKQEYLEMQRQLALRRLQDQEHERQMRLEQQKQTIQMRAQMPALSLSYGQGVPAPPGAIYGTPTQGNLASTFSPPTSVDGSPMHGTAYGPATTTGYGQATTTGYGQAQPVYGAATTAGQAGPQQYVGGQPPSTDPSFTAQYPYQGVVHGVGPAVQTHAYPYQANQYQEPVNQTQPPPQQQVPGAVTYPPVSMGYQRYGMQVMAAALPVQDQVPTPGPTFLAGGAPVATSNQQGYQQSGYQPPPAQALPGSAEAELISFD</sequence>
<evidence type="ECO:0000256" key="8">
    <source>
        <dbReference type="ARBA" id="ARBA00022833"/>
    </source>
</evidence>
<dbReference type="PANTHER" id="PTHR46275:SF1">
    <property type="entry name" value="HEPATOCYTE GROWTH FACTOR-REGULATED TYROSINE KINASE SUBSTRATE"/>
    <property type="match status" value="1"/>
</dbReference>
<evidence type="ECO:0000259" key="12">
    <source>
        <dbReference type="PROSITE" id="PS50178"/>
    </source>
</evidence>
<dbReference type="Ensembl" id="ENSEBUT00000022559.1">
    <property type="protein sequence ID" value="ENSEBUP00000021983.1"/>
    <property type="gene ID" value="ENSEBUG00000013564.1"/>
</dbReference>
<feature type="region of interest" description="Disordered" evidence="11">
    <location>
        <begin position="340"/>
        <end position="362"/>
    </location>
</feature>
<comment type="subcellular location">
    <subcellularLocation>
        <location evidence="2">Cytoplasm</location>
    </subcellularLocation>
    <subcellularLocation>
        <location evidence="1">Early endosome membrane</location>
        <topology evidence="1">Peripheral membrane protein</topology>
        <orientation evidence="1">Cytoplasmic side</orientation>
    </subcellularLocation>
</comment>
<feature type="compositionally biased region" description="Polar residues" evidence="11">
    <location>
        <begin position="309"/>
        <end position="319"/>
    </location>
</feature>
<dbReference type="InterPro" id="IPR013083">
    <property type="entry name" value="Znf_RING/FYVE/PHD"/>
</dbReference>
<keyword evidence="8" id="KW-0862">Zinc</keyword>
<evidence type="ECO:0000256" key="7">
    <source>
        <dbReference type="ARBA" id="ARBA00022771"/>
    </source>
</evidence>
<evidence type="ECO:0000256" key="4">
    <source>
        <dbReference type="ARBA" id="ARBA00022490"/>
    </source>
</evidence>
<dbReference type="InterPro" id="IPR003903">
    <property type="entry name" value="UIM_dom"/>
</dbReference>
<dbReference type="AlphaFoldDB" id="A0A8C4QZQ4"/>
<evidence type="ECO:0000256" key="11">
    <source>
        <dbReference type="SAM" id="MobiDB-lite"/>
    </source>
</evidence>
<dbReference type="FunFam" id="1.25.40.90:FF:000014">
    <property type="entry name" value="Hepatocyte growth factor-regulated tyrosine kinase substrate"/>
    <property type="match status" value="1"/>
</dbReference>
<keyword evidence="7 9" id="KW-0863">Zinc-finger</keyword>
<evidence type="ECO:0000256" key="2">
    <source>
        <dbReference type="ARBA" id="ARBA00004496"/>
    </source>
</evidence>
<feature type="region of interest" description="Disordered" evidence="11">
    <location>
        <begin position="554"/>
        <end position="584"/>
    </location>
</feature>
<feature type="region of interest" description="Disordered" evidence="11">
    <location>
        <begin position="720"/>
        <end position="757"/>
    </location>
</feature>
<dbReference type="PROSITE" id="PS50330">
    <property type="entry name" value="UIM"/>
    <property type="match status" value="1"/>
</dbReference>
<evidence type="ECO:0000256" key="10">
    <source>
        <dbReference type="SAM" id="Coils"/>
    </source>
</evidence>
<dbReference type="InterPro" id="IPR011011">
    <property type="entry name" value="Znf_FYVE_PHD"/>
</dbReference>
<dbReference type="InterPro" id="IPR017455">
    <property type="entry name" value="Znf_FYVE-rel"/>
</dbReference>
<dbReference type="PROSITE" id="PS50179">
    <property type="entry name" value="VHS"/>
    <property type="match status" value="1"/>
</dbReference>
<dbReference type="Gene3D" id="1.25.40.90">
    <property type="match status" value="1"/>
</dbReference>
<feature type="region of interest" description="Disordered" evidence="11">
    <location>
        <begin position="274"/>
        <end position="322"/>
    </location>
</feature>
<keyword evidence="6" id="KW-0479">Metal-binding</keyword>
<dbReference type="GO" id="GO:0008270">
    <property type="term" value="F:zinc ion binding"/>
    <property type="evidence" value="ECO:0007669"/>
    <property type="project" value="UniProtKB-KW"/>
</dbReference>
<dbReference type="InterPro" id="IPR000306">
    <property type="entry name" value="Znf_FYVE"/>
</dbReference>
<dbReference type="PIRSF" id="PIRSF036956">
    <property type="entry name" value="Hrs_Vps27"/>
    <property type="match status" value="1"/>
</dbReference>
<feature type="domain" description="FYVE-type" evidence="12">
    <location>
        <begin position="159"/>
        <end position="219"/>
    </location>
</feature>
<dbReference type="GO" id="GO:0031623">
    <property type="term" value="P:receptor internalization"/>
    <property type="evidence" value="ECO:0007669"/>
    <property type="project" value="TreeGrafter"/>
</dbReference>
<dbReference type="SUPFAM" id="SSF57903">
    <property type="entry name" value="FYVE/PHD zinc finger"/>
    <property type="match status" value="1"/>
</dbReference>
<dbReference type="InterPro" id="IPR008942">
    <property type="entry name" value="ENTH_VHS"/>
</dbReference>
<organism evidence="14 15">
    <name type="scientific">Eptatretus burgeri</name>
    <name type="common">Inshore hagfish</name>
    <dbReference type="NCBI Taxonomy" id="7764"/>
    <lineage>
        <taxon>Eukaryota</taxon>
        <taxon>Metazoa</taxon>
        <taxon>Chordata</taxon>
        <taxon>Craniata</taxon>
        <taxon>Vertebrata</taxon>
        <taxon>Cyclostomata</taxon>
        <taxon>Myxini</taxon>
        <taxon>Myxiniformes</taxon>
        <taxon>Myxinidae</taxon>
        <taxon>Eptatretinae</taxon>
        <taxon>Eptatretus</taxon>
    </lineage>
</organism>
<feature type="domain" description="VHS" evidence="13">
    <location>
        <begin position="15"/>
        <end position="142"/>
    </location>
</feature>
<name>A0A8C4QZQ4_EPTBU</name>
<dbReference type="InterPro" id="IPR002014">
    <property type="entry name" value="VHS_dom"/>
</dbReference>
<keyword evidence="4" id="KW-0963">Cytoplasm</keyword>
<dbReference type="InterPro" id="IPR024641">
    <property type="entry name" value="HRS_helical"/>
</dbReference>
<accession>A0A8C4QZQ4</accession>
<keyword evidence="15" id="KW-1185">Reference proteome</keyword>
<evidence type="ECO:0000313" key="15">
    <source>
        <dbReference type="Proteomes" id="UP000694388"/>
    </source>
</evidence>
<dbReference type="InterPro" id="IPR017073">
    <property type="entry name" value="HGS/VPS27"/>
</dbReference>
<protein>
    <recommendedName>
        <fullName evidence="3">Hepatocyte growth factor-regulated tyrosine kinase substrate</fullName>
    </recommendedName>
</protein>
<dbReference type="Proteomes" id="UP000694388">
    <property type="component" value="Unplaced"/>
</dbReference>
<evidence type="ECO:0000256" key="5">
    <source>
        <dbReference type="ARBA" id="ARBA00022553"/>
    </source>
</evidence>
<dbReference type="Gene3D" id="3.30.40.10">
    <property type="entry name" value="Zinc/RING finger domain, C3HC4 (zinc finger)"/>
    <property type="match status" value="1"/>
</dbReference>
<evidence type="ECO:0000256" key="9">
    <source>
        <dbReference type="PROSITE-ProRule" id="PRU00091"/>
    </source>
</evidence>
<feature type="compositionally biased region" description="Low complexity" evidence="11">
    <location>
        <begin position="295"/>
        <end position="308"/>
    </location>
</feature>
<dbReference type="GO" id="GO:0043130">
    <property type="term" value="F:ubiquitin binding"/>
    <property type="evidence" value="ECO:0007669"/>
    <property type="project" value="InterPro"/>
</dbReference>
<dbReference type="CDD" id="cd03569">
    <property type="entry name" value="VHS_Hrs"/>
    <property type="match status" value="1"/>
</dbReference>
<feature type="coiled-coil region" evidence="10">
    <location>
        <begin position="449"/>
        <end position="532"/>
    </location>
</feature>
<dbReference type="CDD" id="cd21387">
    <property type="entry name" value="GAT_Hrs"/>
    <property type="match status" value="1"/>
</dbReference>
<dbReference type="OMA" id="CGHKIHA"/>
<dbReference type="FunFam" id="3.30.40.10:FF:000028">
    <property type="entry name" value="Putative hepatocyte growth factor-regulated tyrosine kinase substrate"/>
    <property type="match status" value="1"/>
</dbReference>
<reference evidence="14" key="1">
    <citation type="submission" date="2025-08" db="UniProtKB">
        <authorList>
            <consortium name="Ensembl"/>
        </authorList>
    </citation>
    <scope>IDENTIFICATION</scope>
</reference>
<evidence type="ECO:0000256" key="3">
    <source>
        <dbReference type="ARBA" id="ARBA00015450"/>
    </source>
</evidence>
<dbReference type="Pfam" id="PF12210">
    <property type="entry name" value="Hrs_helical"/>
    <property type="match status" value="1"/>
</dbReference>
<dbReference type="PROSITE" id="PS50178">
    <property type="entry name" value="ZF_FYVE"/>
    <property type="match status" value="1"/>
</dbReference>
<dbReference type="GO" id="GO:0032456">
    <property type="term" value="P:endocytic recycling"/>
    <property type="evidence" value="ECO:0007669"/>
    <property type="project" value="TreeGrafter"/>
</dbReference>
<evidence type="ECO:0000256" key="1">
    <source>
        <dbReference type="ARBA" id="ARBA00004469"/>
    </source>
</evidence>